<gene>
    <name evidence="1" type="ORF">Goklo_003161</name>
</gene>
<sequence length="32" mass="3481">MVTISKPEGLESLTNKAISKSLFHNTCSKMAN</sequence>
<comment type="caution">
    <text evidence="1">The sequence shown here is derived from an EMBL/GenBank/DDBJ whole genome shotgun (WGS) entry which is preliminary data.</text>
</comment>
<reference evidence="1 2" key="1">
    <citation type="journal article" date="2019" name="Genome Biol. Evol.">
        <title>Insights into the evolution of the New World diploid cottons (Gossypium, subgenus Houzingenia) based on genome sequencing.</title>
        <authorList>
            <person name="Grover C.E."/>
            <person name="Arick M.A. 2nd"/>
            <person name="Thrash A."/>
            <person name="Conover J.L."/>
            <person name="Sanders W.S."/>
            <person name="Peterson D.G."/>
            <person name="Frelichowski J.E."/>
            <person name="Scheffler J.A."/>
            <person name="Scheffler B.E."/>
            <person name="Wendel J.F."/>
        </authorList>
    </citation>
    <scope>NUCLEOTIDE SEQUENCE [LARGE SCALE GENOMIC DNA]</scope>
    <source>
        <strain evidence="1">57</strain>
        <tissue evidence="1">Leaf</tissue>
    </source>
</reference>
<dbReference type="AlphaFoldDB" id="A0A7J8VWH6"/>
<dbReference type="Proteomes" id="UP000593573">
    <property type="component" value="Unassembled WGS sequence"/>
</dbReference>
<evidence type="ECO:0000313" key="2">
    <source>
        <dbReference type="Proteomes" id="UP000593573"/>
    </source>
</evidence>
<dbReference type="EMBL" id="JABFAB010000012">
    <property type="protein sequence ID" value="MBA0666794.1"/>
    <property type="molecule type" value="Genomic_DNA"/>
</dbReference>
<organism evidence="1 2">
    <name type="scientific">Gossypium klotzschianum</name>
    <dbReference type="NCBI Taxonomy" id="34286"/>
    <lineage>
        <taxon>Eukaryota</taxon>
        <taxon>Viridiplantae</taxon>
        <taxon>Streptophyta</taxon>
        <taxon>Embryophyta</taxon>
        <taxon>Tracheophyta</taxon>
        <taxon>Spermatophyta</taxon>
        <taxon>Magnoliopsida</taxon>
        <taxon>eudicotyledons</taxon>
        <taxon>Gunneridae</taxon>
        <taxon>Pentapetalae</taxon>
        <taxon>rosids</taxon>
        <taxon>malvids</taxon>
        <taxon>Malvales</taxon>
        <taxon>Malvaceae</taxon>
        <taxon>Malvoideae</taxon>
        <taxon>Gossypium</taxon>
    </lineage>
</organism>
<protein>
    <submittedName>
        <fullName evidence="1">Uncharacterized protein</fullName>
    </submittedName>
</protein>
<accession>A0A7J8VWH6</accession>
<keyword evidence="2" id="KW-1185">Reference proteome</keyword>
<name>A0A7J8VWH6_9ROSI</name>
<proteinExistence type="predicted"/>
<evidence type="ECO:0000313" key="1">
    <source>
        <dbReference type="EMBL" id="MBA0666794.1"/>
    </source>
</evidence>